<accession>A0A1M6PH83</accession>
<sequence>MGQMVFHICFWMSIIFCNNRIYYLLSNIIYKRTEIDFTYLYNIEHFVNISIVHIL</sequence>
<gene>
    <name evidence="1" type="ORF">SAMN04488087_0183</name>
</gene>
<dbReference type="STRING" id="633813.SAMN04488087_0183"/>
<organism evidence="1 2">
    <name type="scientific">Rhodothermus profundi</name>
    <dbReference type="NCBI Taxonomy" id="633813"/>
    <lineage>
        <taxon>Bacteria</taxon>
        <taxon>Pseudomonadati</taxon>
        <taxon>Rhodothermota</taxon>
        <taxon>Rhodothermia</taxon>
        <taxon>Rhodothermales</taxon>
        <taxon>Rhodothermaceae</taxon>
        <taxon>Rhodothermus</taxon>
    </lineage>
</organism>
<evidence type="ECO:0000313" key="1">
    <source>
        <dbReference type="EMBL" id="SHK07272.1"/>
    </source>
</evidence>
<protein>
    <submittedName>
        <fullName evidence="1">Uncharacterized protein</fullName>
    </submittedName>
</protein>
<keyword evidence="2" id="KW-1185">Reference proteome</keyword>
<dbReference type="AlphaFoldDB" id="A0A1M6PH83"/>
<dbReference type="EMBL" id="FRAU01000001">
    <property type="protein sequence ID" value="SHK07272.1"/>
    <property type="molecule type" value="Genomic_DNA"/>
</dbReference>
<dbReference type="Proteomes" id="UP000185812">
    <property type="component" value="Unassembled WGS sequence"/>
</dbReference>
<proteinExistence type="predicted"/>
<name>A0A1M6PH83_9BACT</name>
<reference evidence="2" key="1">
    <citation type="submission" date="2016-11" db="EMBL/GenBank/DDBJ databases">
        <authorList>
            <person name="Varghese N."/>
            <person name="Submissions S."/>
        </authorList>
    </citation>
    <scope>NUCLEOTIDE SEQUENCE [LARGE SCALE GENOMIC DNA]</scope>
    <source>
        <strain evidence="2">DSM 22212</strain>
    </source>
</reference>
<evidence type="ECO:0000313" key="2">
    <source>
        <dbReference type="Proteomes" id="UP000185812"/>
    </source>
</evidence>